<dbReference type="InterPro" id="IPR013078">
    <property type="entry name" value="His_Pase_superF_clade-1"/>
</dbReference>
<dbReference type="PATRIC" id="fig|1393034.3.peg.1028"/>
<proteinExistence type="predicted"/>
<dbReference type="AlphaFoldDB" id="A0A133XSC5"/>
<dbReference type="EMBL" id="LSCR01000029">
    <property type="protein sequence ID" value="KXB33832.1"/>
    <property type="molecule type" value="Genomic_DNA"/>
</dbReference>
<keyword evidence="1" id="KW-0378">Hydrolase</keyword>
<dbReference type="SUPFAM" id="SSF53254">
    <property type="entry name" value="Phosphoglycerate mutase-like"/>
    <property type="match status" value="1"/>
</dbReference>
<evidence type="ECO:0000256" key="2">
    <source>
        <dbReference type="PIRSR" id="PIRSR613078-1"/>
    </source>
</evidence>
<accession>A0A133XSC5</accession>
<dbReference type="RefSeq" id="WP_066305857.1">
    <property type="nucleotide sequence ID" value="NZ_KQ959507.1"/>
</dbReference>
<evidence type="ECO:0000313" key="4">
    <source>
        <dbReference type="EMBL" id="KXB33832.1"/>
    </source>
</evidence>
<keyword evidence="5" id="KW-1185">Reference proteome</keyword>
<dbReference type="InterPro" id="IPR051695">
    <property type="entry name" value="Phosphoglycerate_Mutase"/>
</dbReference>
<dbReference type="STRING" id="1393034.HMPREF3192_01061"/>
<dbReference type="CDD" id="cd07067">
    <property type="entry name" value="HP_PGM_like"/>
    <property type="match status" value="1"/>
</dbReference>
<organism evidence="4 5">
    <name type="scientific">Atopobium deltae</name>
    <dbReference type="NCBI Taxonomy" id="1393034"/>
    <lineage>
        <taxon>Bacteria</taxon>
        <taxon>Bacillati</taxon>
        <taxon>Actinomycetota</taxon>
        <taxon>Coriobacteriia</taxon>
        <taxon>Coriobacteriales</taxon>
        <taxon>Atopobiaceae</taxon>
        <taxon>Atopobium</taxon>
    </lineage>
</organism>
<gene>
    <name evidence="4" type="ORF">HMPREF3192_01061</name>
</gene>
<dbReference type="GO" id="GO:0004331">
    <property type="term" value="F:fructose-2,6-bisphosphate 2-phosphatase activity"/>
    <property type="evidence" value="ECO:0007669"/>
    <property type="project" value="TreeGrafter"/>
</dbReference>
<reference evidence="5" key="1">
    <citation type="submission" date="2016-01" db="EMBL/GenBank/DDBJ databases">
        <authorList>
            <person name="Mitreva M."/>
            <person name="Pepin K.H."/>
            <person name="Mihindukulasuriya K.A."/>
            <person name="Fulton R."/>
            <person name="Fronick C."/>
            <person name="O'Laughlin M."/>
            <person name="Miner T."/>
            <person name="Herter B."/>
            <person name="Rosa B.A."/>
            <person name="Cordes M."/>
            <person name="Tomlinson C."/>
            <person name="Wollam A."/>
            <person name="Palsikar V.B."/>
            <person name="Mardis E.R."/>
            <person name="Wilson R.K."/>
        </authorList>
    </citation>
    <scope>NUCLEOTIDE SEQUENCE [LARGE SCALE GENOMIC DNA]</scope>
    <source>
        <strain evidence="5">DNF00019</strain>
    </source>
</reference>
<evidence type="ECO:0000256" key="3">
    <source>
        <dbReference type="PIRSR" id="PIRSR613078-2"/>
    </source>
</evidence>
<dbReference type="InterPro" id="IPR029033">
    <property type="entry name" value="His_PPase_superfam"/>
</dbReference>
<feature type="binding site" evidence="3">
    <location>
        <position position="63"/>
    </location>
    <ligand>
        <name>substrate</name>
    </ligand>
</feature>
<dbReference type="OrthoDB" id="4697614at2"/>
<dbReference type="GO" id="GO:0043456">
    <property type="term" value="P:regulation of pentose-phosphate shunt"/>
    <property type="evidence" value="ECO:0007669"/>
    <property type="project" value="TreeGrafter"/>
</dbReference>
<name>A0A133XSC5_9ACTN</name>
<feature type="binding site" evidence="3">
    <location>
        <begin position="12"/>
        <end position="19"/>
    </location>
    <ligand>
        <name>substrate</name>
    </ligand>
</feature>
<dbReference type="SMART" id="SM00855">
    <property type="entry name" value="PGAM"/>
    <property type="match status" value="1"/>
</dbReference>
<dbReference type="GO" id="GO:0045820">
    <property type="term" value="P:negative regulation of glycolytic process"/>
    <property type="evidence" value="ECO:0007669"/>
    <property type="project" value="TreeGrafter"/>
</dbReference>
<dbReference type="GO" id="GO:0005829">
    <property type="term" value="C:cytosol"/>
    <property type="evidence" value="ECO:0007669"/>
    <property type="project" value="TreeGrafter"/>
</dbReference>
<evidence type="ECO:0000313" key="5">
    <source>
        <dbReference type="Proteomes" id="UP000070675"/>
    </source>
</evidence>
<dbReference type="Proteomes" id="UP000070675">
    <property type="component" value="Unassembled WGS sequence"/>
</dbReference>
<sequence length="221" mass="25407">MSKKHVTFYYVRHGKTHYNCKRIIQGGLVDSDLTDEHLYLVNDTAHTLQNVPFARCYASPLGRAVHTAQIIMDAQTHTPDKATPTMTLDDRLKEISFGRIDGKPFEQHKWEFTWAFLRQDFRSLGGETHHELRTRMRQVFVDMYKQAQDGDKILVVAHGGLVRYLVLEFLDAPFFKKMYLSRCVRVSNASIGIIDANDDHFSLSVLPLSSKEFAAQHPKLL</sequence>
<evidence type="ECO:0000256" key="1">
    <source>
        <dbReference type="ARBA" id="ARBA00022801"/>
    </source>
</evidence>
<dbReference type="Pfam" id="PF00300">
    <property type="entry name" value="His_Phos_1"/>
    <property type="match status" value="1"/>
</dbReference>
<comment type="caution">
    <text evidence="4">The sequence shown here is derived from an EMBL/GenBank/DDBJ whole genome shotgun (WGS) entry which is preliminary data.</text>
</comment>
<dbReference type="Gene3D" id="3.40.50.1240">
    <property type="entry name" value="Phosphoglycerate mutase-like"/>
    <property type="match status" value="1"/>
</dbReference>
<dbReference type="PANTHER" id="PTHR46517">
    <property type="entry name" value="FRUCTOSE-2,6-BISPHOSPHATASE TIGAR"/>
    <property type="match status" value="1"/>
</dbReference>
<feature type="active site" description="Tele-phosphohistidine intermediate" evidence="2">
    <location>
        <position position="13"/>
    </location>
</feature>
<protein>
    <submittedName>
        <fullName evidence="4">Phosphoglycerate mutase family protein</fullName>
    </submittedName>
</protein>
<feature type="active site" description="Proton donor/acceptor" evidence="2">
    <location>
        <position position="94"/>
    </location>
</feature>
<dbReference type="PANTHER" id="PTHR46517:SF1">
    <property type="entry name" value="FRUCTOSE-2,6-BISPHOSPHATASE TIGAR"/>
    <property type="match status" value="1"/>
</dbReference>